<dbReference type="EMBL" id="CP014339">
    <property type="protein sequence ID" value="AQX52467.1"/>
    <property type="molecule type" value="Genomic_DNA"/>
</dbReference>
<accession>A0A494J1B0</accession>
<protein>
    <recommendedName>
        <fullName evidence="5">Lipoprotein</fullName>
    </recommendedName>
</protein>
<evidence type="ECO:0000256" key="1">
    <source>
        <dbReference type="SAM" id="SignalP"/>
    </source>
</evidence>
<dbReference type="PROSITE" id="PS51257">
    <property type="entry name" value="PROKAR_LIPOPROTEIN"/>
    <property type="match status" value="1"/>
</dbReference>
<evidence type="ECO:0000313" key="3">
    <source>
        <dbReference type="EMBL" id="OPB47216.1"/>
    </source>
</evidence>
<dbReference type="EMBL" id="MAHS01000016">
    <property type="protein sequence ID" value="OPB47216.1"/>
    <property type="molecule type" value="Genomic_DNA"/>
</dbReference>
<evidence type="ECO:0008006" key="5">
    <source>
        <dbReference type="Google" id="ProtNLM"/>
    </source>
</evidence>
<dbReference type="Proteomes" id="UP000189738">
    <property type="component" value="Chromosome"/>
</dbReference>
<proteinExistence type="predicted"/>
<feature type="chain" id="PRO_5043193489" description="Lipoprotein" evidence="1">
    <location>
        <begin position="20"/>
        <end position="149"/>
    </location>
</feature>
<dbReference type="RefSeq" id="WP_078720279.1">
    <property type="nucleotide sequence ID" value="NZ_CP014339.1"/>
</dbReference>
<keyword evidence="1" id="KW-0732">Signal</keyword>
<evidence type="ECO:0000313" key="2">
    <source>
        <dbReference type="EMBL" id="AQX52467.1"/>
    </source>
</evidence>
<feature type="signal peptide" evidence="1">
    <location>
        <begin position="1"/>
        <end position="19"/>
    </location>
</feature>
<dbReference type="AlphaFoldDB" id="A0A494J1B0"/>
<evidence type="ECO:0000313" key="4">
    <source>
        <dbReference type="Proteomes" id="UP000189738"/>
    </source>
</evidence>
<sequence length="149" mass="16641">MKKLIFILISMLLITACSSGDNRDNTEPPKEYKLEPEFYNKFSATYVSLNLGSSGGITNVNTSTESDVNMIISSDNIATLKIFDDTYSGPINNIYNNKTFSFKDNKTGKNINIQSSMKGRTVGGVYIVKNNKQSWNLCDCSWPIEIARN</sequence>
<organism evidence="3">
    <name type="scientific">Elizabethkingia anophelis</name>
    <dbReference type="NCBI Taxonomy" id="1117645"/>
    <lineage>
        <taxon>Bacteria</taxon>
        <taxon>Pseudomonadati</taxon>
        <taxon>Bacteroidota</taxon>
        <taxon>Flavobacteriia</taxon>
        <taxon>Flavobacteriales</taxon>
        <taxon>Weeksellaceae</taxon>
        <taxon>Elizabethkingia</taxon>
    </lineage>
</organism>
<name>A0A494J1B0_9FLAO</name>
<gene>
    <name evidence="2" type="ORF">AYC66_18065</name>
    <name evidence="3" type="ORF">BAY09_08470</name>
</gene>
<reference evidence="2 4" key="1">
    <citation type="submission" date="2016-02" db="EMBL/GenBank/DDBJ databases">
        <authorList>
            <person name="Nicholson A.C."/>
            <person name="Humrighouse B.W."/>
            <person name="Loparev V."/>
            <person name="Emery B."/>
            <person name="Graziano J."/>
            <person name="McQuiston J.R."/>
        </authorList>
    </citation>
    <scope>NUCLEOTIDE SEQUENCE [LARGE SCALE GENOMIC DNA]</scope>
    <source>
        <strain evidence="2 4">E6809</strain>
    </source>
</reference>
<reference evidence="3" key="2">
    <citation type="submission" date="2016-06" db="EMBL/GenBank/DDBJ databases">
        <authorList>
            <person name="Nicholson A.C."/>
        </authorList>
    </citation>
    <scope>NUCLEOTIDE SEQUENCE [LARGE SCALE GENOMIC DNA]</scope>
    <source>
        <strain evidence="3">E6809</strain>
    </source>
</reference>